<comment type="caution">
    <text evidence="4">The sequence shown here is derived from an EMBL/GenBank/DDBJ whole genome shotgun (WGS) entry which is preliminary data.</text>
</comment>
<dbReference type="EMBL" id="BONF01000009">
    <property type="protein sequence ID" value="GIF80313.1"/>
    <property type="molecule type" value="Genomic_DNA"/>
</dbReference>
<reference evidence="4 5" key="1">
    <citation type="submission" date="2021-01" db="EMBL/GenBank/DDBJ databases">
        <title>Whole genome shotgun sequence of Catellatospora bangladeshensis NBRC 107357.</title>
        <authorList>
            <person name="Komaki H."/>
            <person name="Tamura T."/>
        </authorList>
    </citation>
    <scope>NUCLEOTIDE SEQUENCE [LARGE SCALE GENOMIC DNA]</scope>
    <source>
        <strain evidence="4 5">NBRC 107357</strain>
    </source>
</reference>
<dbReference type="GO" id="GO:0005992">
    <property type="term" value="P:trehalose biosynthetic process"/>
    <property type="evidence" value="ECO:0007669"/>
    <property type="project" value="UniProtKB-UniPathway"/>
</dbReference>
<sequence>MIESRSVTDALRIAAERRQTCGFFFDFDGTLSEIRDDPTSVVPVPGVVEAVAEIAARVRTVAVVSGRPVEFLQRHFGAQPVRLYGLYGMESMDAHGTLWTDPEVLPWVSAVEEVVKRAVTELDPDVLVEDKRLSVALHYRTAPHLRSQVETWGGHRAAEYGLSPLPGRMVLELKPPIRRDKGGVIRTATGDLDCVWYFGDDLGDLPALTALADRAAADPSFRVFRVGVSNPETGEQVAAMMDVVVNSPHDLVPLLRRAADACTPTHR</sequence>
<dbReference type="Gene3D" id="3.40.50.1000">
    <property type="entry name" value="HAD superfamily/HAD-like"/>
    <property type="match status" value="1"/>
</dbReference>
<accession>A0A8J3JKG8</accession>
<organism evidence="4 5">
    <name type="scientific">Catellatospora bangladeshensis</name>
    <dbReference type="NCBI Taxonomy" id="310355"/>
    <lineage>
        <taxon>Bacteria</taxon>
        <taxon>Bacillati</taxon>
        <taxon>Actinomycetota</taxon>
        <taxon>Actinomycetes</taxon>
        <taxon>Micromonosporales</taxon>
        <taxon>Micromonosporaceae</taxon>
        <taxon>Catellatospora</taxon>
    </lineage>
</organism>
<evidence type="ECO:0000256" key="1">
    <source>
        <dbReference type="ARBA" id="ARBA00022801"/>
    </source>
</evidence>
<evidence type="ECO:0000313" key="5">
    <source>
        <dbReference type="Proteomes" id="UP000601223"/>
    </source>
</evidence>
<evidence type="ECO:0000256" key="2">
    <source>
        <dbReference type="ARBA" id="ARBA00024179"/>
    </source>
</evidence>
<proteinExistence type="inferred from homology"/>
<comment type="similarity">
    <text evidence="3">Belongs to the trehalose phosphatase family.</text>
</comment>
<dbReference type="AlphaFoldDB" id="A0A8J3JKG8"/>
<keyword evidence="1 3" id="KW-0378">Hydrolase</keyword>
<evidence type="ECO:0000256" key="3">
    <source>
        <dbReference type="RuleBase" id="RU361117"/>
    </source>
</evidence>
<dbReference type="NCBIfam" id="TIGR00685">
    <property type="entry name" value="T6PP"/>
    <property type="match status" value="1"/>
</dbReference>
<dbReference type="InterPro" id="IPR003337">
    <property type="entry name" value="Trehalose_PPase"/>
</dbReference>
<comment type="pathway">
    <text evidence="3">Glycan biosynthesis; trehalose biosynthesis.</text>
</comment>
<comment type="cofactor">
    <cofactor evidence="3">
        <name>Mg(2+)</name>
        <dbReference type="ChEBI" id="CHEBI:18420"/>
    </cofactor>
</comment>
<keyword evidence="3" id="KW-0460">Magnesium</keyword>
<dbReference type="Pfam" id="PF02358">
    <property type="entry name" value="Trehalose_PPase"/>
    <property type="match status" value="1"/>
</dbReference>
<dbReference type="GO" id="GO:0004805">
    <property type="term" value="F:trehalose-phosphatase activity"/>
    <property type="evidence" value="ECO:0007669"/>
    <property type="project" value="UniProtKB-EC"/>
</dbReference>
<keyword evidence="3" id="KW-0479">Metal-binding</keyword>
<keyword evidence="5" id="KW-1185">Reference proteome</keyword>
<dbReference type="UniPathway" id="UPA00299"/>
<protein>
    <recommendedName>
        <fullName evidence="3">Trehalose 6-phosphate phosphatase</fullName>
        <ecNumber evidence="3">3.1.3.12</ecNumber>
    </recommendedName>
</protein>
<dbReference type="InterPro" id="IPR036412">
    <property type="entry name" value="HAD-like_sf"/>
</dbReference>
<dbReference type="PANTHER" id="PTHR43768">
    <property type="entry name" value="TREHALOSE 6-PHOSPHATE PHOSPHATASE"/>
    <property type="match status" value="1"/>
</dbReference>
<comment type="function">
    <text evidence="2 3">Removes the phosphate from trehalose 6-phosphate to produce free trehalose.</text>
</comment>
<dbReference type="SUPFAM" id="SSF56784">
    <property type="entry name" value="HAD-like"/>
    <property type="match status" value="1"/>
</dbReference>
<dbReference type="InterPro" id="IPR023214">
    <property type="entry name" value="HAD_sf"/>
</dbReference>
<dbReference type="InterPro" id="IPR044651">
    <property type="entry name" value="OTSB-like"/>
</dbReference>
<name>A0A8J3JKG8_9ACTN</name>
<evidence type="ECO:0000313" key="4">
    <source>
        <dbReference type="EMBL" id="GIF80313.1"/>
    </source>
</evidence>
<dbReference type="RefSeq" id="WP_239125561.1">
    <property type="nucleotide sequence ID" value="NZ_BONF01000009.1"/>
</dbReference>
<dbReference type="GO" id="GO:0046872">
    <property type="term" value="F:metal ion binding"/>
    <property type="evidence" value="ECO:0007669"/>
    <property type="project" value="UniProtKB-KW"/>
</dbReference>
<dbReference type="EC" id="3.1.3.12" evidence="3"/>
<gene>
    <name evidence="4" type="ORF">Cba03nite_16620</name>
</gene>
<comment type="catalytic activity">
    <reaction evidence="3">
        <text>alpha,alpha-trehalose 6-phosphate + H2O = alpha,alpha-trehalose + phosphate</text>
        <dbReference type="Rhea" id="RHEA:23420"/>
        <dbReference type="ChEBI" id="CHEBI:15377"/>
        <dbReference type="ChEBI" id="CHEBI:16551"/>
        <dbReference type="ChEBI" id="CHEBI:43474"/>
        <dbReference type="ChEBI" id="CHEBI:58429"/>
        <dbReference type="EC" id="3.1.3.12"/>
    </reaction>
</comment>
<dbReference type="Gene3D" id="3.30.70.1020">
    <property type="entry name" value="Trehalose-6-phosphate phosphatase related protein, domain 2"/>
    <property type="match status" value="1"/>
</dbReference>
<dbReference type="PANTHER" id="PTHR43768:SF3">
    <property type="entry name" value="TREHALOSE 6-PHOSPHATE PHOSPHATASE"/>
    <property type="match status" value="1"/>
</dbReference>
<dbReference type="Proteomes" id="UP000601223">
    <property type="component" value="Unassembled WGS sequence"/>
</dbReference>